<dbReference type="CDD" id="cd01670">
    <property type="entry name" value="Death"/>
    <property type="match status" value="1"/>
</dbReference>
<comment type="caution">
    <text evidence="2">The sequence shown here is derived from an EMBL/GenBank/DDBJ whole genome shotgun (WGS) entry which is preliminary data.</text>
</comment>
<evidence type="ECO:0000313" key="2">
    <source>
        <dbReference type="EMBL" id="KAL3887883.1"/>
    </source>
</evidence>
<feature type="domain" description="Death" evidence="1">
    <location>
        <begin position="1"/>
        <end position="59"/>
    </location>
</feature>
<evidence type="ECO:0000313" key="3">
    <source>
        <dbReference type="Proteomes" id="UP001634394"/>
    </source>
</evidence>
<sequence>AEEEIKQIEFDNRHYSVREQIYQLLHFSNKKGILNNRSLIDALQSIDRGDLVNKYKLETFPAK</sequence>
<keyword evidence="3" id="KW-1185">Reference proteome</keyword>
<name>A0ABD3XR33_SINWO</name>
<organism evidence="2 3">
    <name type="scientific">Sinanodonta woodiana</name>
    <name type="common">Chinese pond mussel</name>
    <name type="synonym">Anodonta woodiana</name>
    <dbReference type="NCBI Taxonomy" id="1069815"/>
    <lineage>
        <taxon>Eukaryota</taxon>
        <taxon>Metazoa</taxon>
        <taxon>Spiralia</taxon>
        <taxon>Lophotrochozoa</taxon>
        <taxon>Mollusca</taxon>
        <taxon>Bivalvia</taxon>
        <taxon>Autobranchia</taxon>
        <taxon>Heteroconchia</taxon>
        <taxon>Palaeoheterodonta</taxon>
        <taxon>Unionida</taxon>
        <taxon>Unionoidea</taxon>
        <taxon>Unionidae</taxon>
        <taxon>Unioninae</taxon>
        <taxon>Sinanodonta</taxon>
    </lineage>
</organism>
<dbReference type="AlphaFoldDB" id="A0ABD3XR33"/>
<dbReference type="InterPro" id="IPR011029">
    <property type="entry name" value="DEATH-like_dom_sf"/>
</dbReference>
<reference evidence="2 3" key="1">
    <citation type="submission" date="2024-11" db="EMBL/GenBank/DDBJ databases">
        <title>Chromosome-level genome assembly of the freshwater bivalve Anodonta woodiana.</title>
        <authorList>
            <person name="Chen X."/>
        </authorList>
    </citation>
    <scope>NUCLEOTIDE SEQUENCE [LARGE SCALE GENOMIC DNA]</scope>
    <source>
        <strain evidence="2">MN2024</strain>
        <tissue evidence="2">Gills</tissue>
    </source>
</reference>
<feature type="non-terminal residue" evidence="2">
    <location>
        <position position="1"/>
    </location>
</feature>
<protein>
    <recommendedName>
        <fullName evidence="1">Death domain-containing protein</fullName>
    </recommendedName>
</protein>
<dbReference type="PROSITE" id="PS50017">
    <property type="entry name" value="DEATH_DOMAIN"/>
    <property type="match status" value="1"/>
</dbReference>
<dbReference type="Gene3D" id="1.10.533.10">
    <property type="entry name" value="Death Domain, Fas"/>
    <property type="match status" value="1"/>
</dbReference>
<gene>
    <name evidence="2" type="ORF">ACJMK2_000272</name>
</gene>
<dbReference type="SUPFAM" id="SSF47986">
    <property type="entry name" value="DEATH domain"/>
    <property type="match status" value="1"/>
</dbReference>
<dbReference type="InterPro" id="IPR000488">
    <property type="entry name" value="Death_dom"/>
</dbReference>
<dbReference type="EMBL" id="JBJQND010000001">
    <property type="protein sequence ID" value="KAL3887883.1"/>
    <property type="molecule type" value="Genomic_DNA"/>
</dbReference>
<dbReference type="Proteomes" id="UP001634394">
    <property type="component" value="Unassembled WGS sequence"/>
</dbReference>
<accession>A0ABD3XR33</accession>
<proteinExistence type="predicted"/>
<evidence type="ECO:0000259" key="1">
    <source>
        <dbReference type="PROSITE" id="PS50017"/>
    </source>
</evidence>